<comment type="caution">
    <text evidence="1">The sequence shown here is derived from an EMBL/GenBank/DDBJ whole genome shotgun (WGS) entry which is preliminary data.</text>
</comment>
<name>A0ABD2WZQ5_9HYME</name>
<accession>A0ABD2WZQ5</accession>
<protein>
    <submittedName>
        <fullName evidence="1">Uncharacterized protein</fullName>
    </submittedName>
</protein>
<dbReference type="Proteomes" id="UP001627154">
    <property type="component" value="Unassembled WGS sequence"/>
</dbReference>
<dbReference type="AlphaFoldDB" id="A0ABD2WZQ5"/>
<evidence type="ECO:0000313" key="2">
    <source>
        <dbReference type="Proteomes" id="UP001627154"/>
    </source>
</evidence>
<gene>
    <name evidence="1" type="ORF">TKK_008412</name>
</gene>
<evidence type="ECO:0000313" key="1">
    <source>
        <dbReference type="EMBL" id="KAL3398208.1"/>
    </source>
</evidence>
<keyword evidence="2" id="KW-1185">Reference proteome</keyword>
<dbReference type="EMBL" id="JBJJXI010000060">
    <property type="protein sequence ID" value="KAL3398208.1"/>
    <property type="molecule type" value="Genomic_DNA"/>
</dbReference>
<sequence length="93" mass="10732">MPERPEDMAGALITAITEACGASMSSGGGRRRRRRETVYWWTDEIATLRRQCLRARRLAQRAWGWPVEDARRVDFAVARGRLRAAIEESKRRC</sequence>
<organism evidence="1 2">
    <name type="scientific">Trichogramma kaykai</name>
    <dbReference type="NCBI Taxonomy" id="54128"/>
    <lineage>
        <taxon>Eukaryota</taxon>
        <taxon>Metazoa</taxon>
        <taxon>Ecdysozoa</taxon>
        <taxon>Arthropoda</taxon>
        <taxon>Hexapoda</taxon>
        <taxon>Insecta</taxon>
        <taxon>Pterygota</taxon>
        <taxon>Neoptera</taxon>
        <taxon>Endopterygota</taxon>
        <taxon>Hymenoptera</taxon>
        <taxon>Apocrita</taxon>
        <taxon>Proctotrupomorpha</taxon>
        <taxon>Chalcidoidea</taxon>
        <taxon>Trichogrammatidae</taxon>
        <taxon>Trichogramma</taxon>
    </lineage>
</organism>
<proteinExistence type="predicted"/>
<reference evidence="1 2" key="1">
    <citation type="journal article" date="2024" name="bioRxiv">
        <title>A reference genome for Trichogramma kaykai: A tiny desert-dwelling parasitoid wasp with competing sex-ratio distorters.</title>
        <authorList>
            <person name="Culotta J."/>
            <person name="Lindsey A.R."/>
        </authorList>
    </citation>
    <scope>NUCLEOTIDE SEQUENCE [LARGE SCALE GENOMIC DNA]</scope>
    <source>
        <strain evidence="1 2">KSX58</strain>
    </source>
</reference>